<gene>
    <name evidence="1" type="ORF">C492_08705</name>
</gene>
<protein>
    <submittedName>
        <fullName evidence="1">Uncharacterized protein</fullName>
    </submittedName>
</protein>
<proteinExistence type="predicted"/>
<evidence type="ECO:0000313" key="2">
    <source>
        <dbReference type="Proteomes" id="UP000011531"/>
    </source>
</evidence>
<dbReference type="EMBL" id="AOIA01000078">
    <property type="protein sequence ID" value="ELY61988.1"/>
    <property type="molecule type" value="Genomic_DNA"/>
</dbReference>
<reference evidence="1 2" key="1">
    <citation type="journal article" date="2014" name="PLoS Genet.">
        <title>Phylogenetically driven sequencing of extremely halophilic archaea reveals strategies for static and dynamic osmo-response.</title>
        <authorList>
            <person name="Becker E.A."/>
            <person name="Seitzer P.M."/>
            <person name="Tritt A."/>
            <person name="Larsen D."/>
            <person name="Krusor M."/>
            <person name="Yao A.I."/>
            <person name="Wu D."/>
            <person name="Madern D."/>
            <person name="Eisen J.A."/>
            <person name="Darling A.E."/>
            <person name="Facciotti M.T."/>
        </authorList>
    </citation>
    <scope>NUCLEOTIDE SEQUENCE [LARGE SCALE GENOMIC DNA]</scope>
    <source>
        <strain evidence="1 2">DSM 18795</strain>
    </source>
</reference>
<comment type="caution">
    <text evidence="1">The sequence shown here is derived from an EMBL/GenBank/DDBJ whole genome shotgun (WGS) entry which is preliminary data.</text>
</comment>
<dbReference type="Proteomes" id="UP000011531">
    <property type="component" value="Unassembled WGS sequence"/>
</dbReference>
<name>L9XMX1_9EURY</name>
<accession>L9XMX1</accession>
<evidence type="ECO:0000313" key="1">
    <source>
        <dbReference type="EMBL" id="ELY61988.1"/>
    </source>
</evidence>
<sequence length="78" mass="8719">MTLRDVVLFVSQPLGDVHEVLTPSGWIHFSPRFEGFTGGFDCGSDIGLVSTRNMGYWLIRCGVFYGGLFSGRWRLSTD</sequence>
<organism evidence="1 2">
    <name type="scientific">Natronococcus jeotgali DSM 18795</name>
    <dbReference type="NCBI Taxonomy" id="1227498"/>
    <lineage>
        <taxon>Archaea</taxon>
        <taxon>Methanobacteriati</taxon>
        <taxon>Methanobacteriota</taxon>
        <taxon>Stenosarchaea group</taxon>
        <taxon>Halobacteria</taxon>
        <taxon>Halobacteriales</taxon>
        <taxon>Natrialbaceae</taxon>
        <taxon>Natronococcus</taxon>
    </lineage>
</organism>
<keyword evidence="2" id="KW-1185">Reference proteome</keyword>
<dbReference type="AlphaFoldDB" id="L9XMX1"/>